<proteinExistence type="predicted"/>
<protein>
    <submittedName>
        <fullName evidence="1">Uncharacterized protein</fullName>
    </submittedName>
</protein>
<sequence length="52" mass="6158">MANQNLQRVVWETVAHELAHVIFQLEEKPTDIKVWKKVWKALAVYEGVCRHD</sequence>
<gene>
    <name evidence="1" type="ORF">UFOVP587_47</name>
</gene>
<organism evidence="1">
    <name type="scientific">uncultured Caudovirales phage</name>
    <dbReference type="NCBI Taxonomy" id="2100421"/>
    <lineage>
        <taxon>Viruses</taxon>
        <taxon>Duplodnaviria</taxon>
        <taxon>Heunggongvirae</taxon>
        <taxon>Uroviricota</taxon>
        <taxon>Caudoviricetes</taxon>
        <taxon>Peduoviridae</taxon>
        <taxon>Maltschvirus</taxon>
        <taxon>Maltschvirus maltsch</taxon>
    </lineage>
</organism>
<evidence type="ECO:0000313" key="1">
    <source>
        <dbReference type="EMBL" id="CAB4152041.1"/>
    </source>
</evidence>
<reference evidence="1" key="1">
    <citation type="submission" date="2020-04" db="EMBL/GenBank/DDBJ databases">
        <authorList>
            <person name="Chiriac C."/>
            <person name="Salcher M."/>
            <person name="Ghai R."/>
            <person name="Kavagutti S V."/>
        </authorList>
    </citation>
    <scope>NUCLEOTIDE SEQUENCE</scope>
</reference>
<accession>A0A6J5N1P8</accession>
<name>A0A6J5N1P8_9CAUD</name>
<dbReference type="EMBL" id="LR796566">
    <property type="protein sequence ID" value="CAB4152041.1"/>
    <property type="molecule type" value="Genomic_DNA"/>
</dbReference>